<protein>
    <submittedName>
        <fullName evidence="2">Esterase family protein</fullName>
    </submittedName>
</protein>
<feature type="transmembrane region" description="Helical" evidence="1">
    <location>
        <begin position="100"/>
        <end position="120"/>
    </location>
</feature>
<dbReference type="InterPro" id="IPR000801">
    <property type="entry name" value="Esterase-like"/>
</dbReference>
<dbReference type="InterPro" id="IPR050583">
    <property type="entry name" value="Mycobacterial_A85_antigen"/>
</dbReference>
<keyword evidence="1" id="KW-1133">Transmembrane helix</keyword>
<dbReference type="Proteomes" id="UP000733379">
    <property type="component" value="Unassembled WGS sequence"/>
</dbReference>
<feature type="transmembrane region" description="Helical" evidence="1">
    <location>
        <begin position="132"/>
        <end position="152"/>
    </location>
</feature>
<name>A0ABS6AZI0_9NOCA</name>
<dbReference type="SUPFAM" id="SSF53474">
    <property type="entry name" value="alpha/beta-Hydrolases"/>
    <property type="match status" value="1"/>
</dbReference>
<dbReference type="PANTHER" id="PTHR48098">
    <property type="entry name" value="ENTEROCHELIN ESTERASE-RELATED"/>
    <property type="match status" value="1"/>
</dbReference>
<keyword evidence="3" id="KW-1185">Reference proteome</keyword>
<evidence type="ECO:0000256" key="1">
    <source>
        <dbReference type="SAM" id="Phobius"/>
    </source>
</evidence>
<dbReference type="RefSeq" id="WP_215917259.1">
    <property type="nucleotide sequence ID" value="NZ_JAHKNI010000003.1"/>
</dbReference>
<gene>
    <name evidence="2" type="ORF">KO481_12860</name>
</gene>
<organism evidence="2 3">
    <name type="scientific">Nocardia albiluteola</name>
    <dbReference type="NCBI Taxonomy" id="2842303"/>
    <lineage>
        <taxon>Bacteria</taxon>
        <taxon>Bacillati</taxon>
        <taxon>Actinomycetota</taxon>
        <taxon>Actinomycetes</taxon>
        <taxon>Mycobacteriales</taxon>
        <taxon>Nocardiaceae</taxon>
        <taxon>Nocardia</taxon>
    </lineage>
</organism>
<dbReference type="PANTHER" id="PTHR48098:SF1">
    <property type="entry name" value="DIACYLGLYCEROL ACYLTRANSFERASE_MYCOLYLTRANSFERASE AG85A"/>
    <property type="match status" value="1"/>
</dbReference>
<feature type="transmembrane region" description="Helical" evidence="1">
    <location>
        <begin position="65"/>
        <end position="88"/>
    </location>
</feature>
<evidence type="ECO:0000313" key="3">
    <source>
        <dbReference type="Proteomes" id="UP000733379"/>
    </source>
</evidence>
<comment type="caution">
    <text evidence="2">The sequence shown here is derived from an EMBL/GenBank/DDBJ whole genome shotgun (WGS) entry which is preliminary data.</text>
</comment>
<keyword evidence="1" id="KW-0472">Membrane</keyword>
<dbReference type="InterPro" id="IPR029058">
    <property type="entry name" value="AB_hydrolase_fold"/>
</dbReference>
<dbReference type="EMBL" id="JAHKNI010000003">
    <property type="protein sequence ID" value="MBU3062410.1"/>
    <property type="molecule type" value="Genomic_DNA"/>
</dbReference>
<feature type="transmembrane region" description="Helical" evidence="1">
    <location>
        <begin position="39"/>
        <end position="58"/>
    </location>
</feature>
<dbReference type="Gene3D" id="3.40.50.1820">
    <property type="entry name" value="alpha/beta hydrolase"/>
    <property type="match status" value="1"/>
</dbReference>
<evidence type="ECO:0000313" key="2">
    <source>
        <dbReference type="EMBL" id="MBU3062410.1"/>
    </source>
</evidence>
<proteinExistence type="predicted"/>
<reference evidence="2 3" key="1">
    <citation type="submission" date="2021-06" db="EMBL/GenBank/DDBJ databases">
        <title>Actinomycetes sequencing.</title>
        <authorList>
            <person name="Shan Q."/>
        </authorList>
    </citation>
    <scope>NUCLEOTIDE SEQUENCE [LARGE SCALE GENOMIC DNA]</scope>
    <source>
        <strain evidence="2 3">NEAU-G5</strain>
    </source>
</reference>
<sequence>MLGLPSITQLTLTPPPPPPPSFSRTVGSSQHAISLLHGWLPPTVEIVALVLAVLTIGWRTRRWRLVWLPISVAAGVLGAFGAHALVYNQGWATGPDRAPSLLWVCAGGAVGAVCVAVLGWTSATWWRRGLSALTVVAVVSSLGIVLDQWVGYFPTVQVAWNAVTEAPLPHETPLNSLPSMRGQPISTGRIVPIQTPDTASGMHHRTEYVYLPPAWFARTTPPRLPVVMMIGGEFATPDDWIRIGNVLPALDRYATQHGGWAPIFVFVDTGGTFTNDTECVDGPRDHAATHLTADVPPYVEKTFGTATSASEWAVAGWSMGGTCAIDLTVMHPSQFGTFVDIAGDIGPNAGNKQQTIARLYGGSAQQWAAFDPRTVMAAHRKYTGMTGLLYAFTPTGPFGRWTGGQQPGTSTDERTFLSGKSSNTIKLESAAALYTAATRAGIDATLYRTRGNHTWQAATGAFDSALPWLSDHLRPQ</sequence>
<dbReference type="Pfam" id="PF00756">
    <property type="entry name" value="Esterase"/>
    <property type="match status" value="1"/>
</dbReference>
<keyword evidence="1" id="KW-0812">Transmembrane</keyword>
<accession>A0ABS6AZI0</accession>